<dbReference type="Proteomes" id="UP001372338">
    <property type="component" value="Unassembled WGS sequence"/>
</dbReference>
<keyword evidence="1" id="KW-0175">Coiled coil</keyword>
<evidence type="ECO:0000256" key="1">
    <source>
        <dbReference type="SAM" id="Coils"/>
    </source>
</evidence>
<dbReference type="PANTHER" id="PTHR31071">
    <property type="entry name" value="GB|AAF24581.1"/>
    <property type="match status" value="1"/>
</dbReference>
<accession>A0AAN9HUJ5</accession>
<gene>
    <name evidence="2" type="ORF">RIF29_40705</name>
</gene>
<dbReference type="EMBL" id="JAYWIO010000008">
    <property type="protein sequence ID" value="KAK7245853.1"/>
    <property type="molecule type" value="Genomic_DNA"/>
</dbReference>
<evidence type="ECO:0000313" key="2">
    <source>
        <dbReference type="EMBL" id="KAK7245853.1"/>
    </source>
</evidence>
<feature type="coiled-coil region" evidence="1">
    <location>
        <begin position="210"/>
        <end position="266"/>
    </location>
</feature>
<name>A0AAN9HUJ5_CROPI</name>
<dbReference type="PANTHER" id="PTHR31071:SF14">
    <property type="entry name" value="BZIP DOMAIN-CONTAINING PROTEIN"/>
    <property type="match status" value="1"/>
</dbReference>
<dbReference type="AlphaFoldDB" id="A0AAN9HUJ5"/>
<protein>
    <submittedName>
        <fullName evidence="2">Uncharacterized protein</fullName>
    </submittedName>
</protein>
<evidence type="ECO:0000313" key="3">
    <source>
        <dbReference type="Proteomes" id="UP001372338"/>
    </source>
</evidence>
<reference evidence="2 3" key="1">
    <citation type="submission" date="2024-01" db="EMBL/GenBank/DDBJ databases">
        <title>The genomes of 5 underutilized Papilionoideae crops provide insights into root nodulation and disease resistanc.</title>
        <authorList>
            <person name="Yuan L."/>
        </authorList>
    </citation>
    <scope>NUCLEOTIDE SEQUENCE [LARGE SCALE GENOMIC DNA]</scope>
    <source>
        <strain evidence="2">ZHUSHIDOU_FW_LH</strain>
        <tissue evidence="2">Leaf</tissue>
    </source>
</reference>
<keyword evidence="3" id="KW-1185">Reference proteome</keyword>
<dbReference type="InterPro" id="IPR043424">
    <property type="entry name" value="BLT-like"/>
</dbReference>
<proteinExistence type="predicted"/>
<organism evidence="2 3">
    <name type="scientific">Crotalaria pallida</name>
    <name type="common">Smooth rattlebox</name>
    <name type="synonym">Crotalaria striata</name>
    <dbReference type="NCBI Taxonomy" id="3830"/>
    <lineage>
        <taxon>Eukaryota</taxon>
        <taxon>Viridiplantae</taxon>
        <taxon>Streptophyta</taxon>
        <taxon>Embryophyta</taxon>
        <taxon>Tracheophyta</taxon>
        <taxon>Spermatophyta</taxon>
        <taxon>Magnoliopsida</taxon>
        <taxon>eudicotyledons</taxon>
        <taxon>Gunneridae</taxon>
        <taxon>Pentapetalae</taxon>
        <taxon>rosids</taxon>
        <taxon>fabids</taxon>
        <taxon>Fabales</taxon>
        <taxon>Fabaceae</taxon>
        <taxon>Papilionoideae</taxon>
        <taxon>50 kb inversion clade</taxon>
        <taxon>genistoids sensu lato</taxon>
        <taxon>core genistoids</taxon>
        <taxon>Crotalarieae</taxon>
        <taxon>Crotalaria</taxon>
    </lineage>
</organism>
<comment type="caution">
    <text evidence="2">The sequence shown here is derived from an EMBL/GenBank/DDBJ whole genome shotgun (WGS) entry which is preliminary data.</text>
</comment>
<sequence>MNYSYSYSSSSSSHCRRKHHHSTIITATATLRRMFITHKKHFNHNYNYYSSNSSPVVVNFFSEGISKSDEVSARKLAAGLWQMRFMEEVSKDGSHHDKLANGNVNTMFPHYKISGEKIKKTKGLGRIPITLLRSRNGFQRELESSMPRLKCSKVEAKWDPALAEASNNEFTKIHSRKLHEDRKFVGNHDSVVTALIKELLVAQRSINKLKVAHKSSKEKVEHLLKNLEEENVRWKRGELKKIQATLDGLEDKLLRERRSRERMELLNTKLVHELAEANLYAKQFMTNYEIEKKERELTEKVCNQLAMQIEEDKAKLEGLLRVSMKLCEEVEEERKMMQMANLWREERAQMKLVDAKLVLEDKYNQMVQLIACLEIFLRSKGAELATTFESVNIQRIVELPYDFSKLEDILFPIYEDPTKDNAGPLSTIHIVSLDEEGLKKKSALHESSNSSETLFSVEHQKFMSSPQRRDPSLINVNHEKNMLGSEEAECNEKSAGLKSLKKWRVSHASKLLRPCPIVVGTTSSNYAKASQRKRTGKGSIDEGGFRHKELLGQRNSRDKMNPHITRGMKGCIEWPRGIPKANSKVIPMEERMRSQKSQLQNILKHKA</sequence>